<keyword evidence="1" id="KW-0238">DNA-binding</keyword>
<accession>A0A0S4QNF9</accession>
<dbReference type="RefSeq" id="WP_091277885.1">
    <property type="nucleotide sequence ID" value="NZ_FAOZ01000009.1"/>
</dbReference>
<evidence type="ECO:0000313" key="2">
    <source>
        <dbReference type="Proteomes" id="UP000198802"/>
    </source>
</evidence>
<dbReference type="AlphaFoldDB" id="A0A0S4QNF9"/>
<dbReference type="GO" id="GO:0003677">
    <property type="term" value="F:DNA binding"/>
    <property type="evidence" value="ECO:0007669"/>
    <property type="project" value="UniProtKB-KW"/>
</dbReference>
<dbReference type="PANTHER" id="PTHR38479:SF2">
    <property type="entry name" value="WINGED HELIX DNA-BINDING DOMAIN-CONTAINING PROTEIN"/>
    <property type="match status" value="1"/>
</dbReference>
<keyword evidence="2" id="KW-1185">Reference proteome</keyword>
<proteinExistence type="predicted"/>
<dbReference type="Proteomes" id="UP000198802">
    <property type="component" value="Unassembled WGS sequence"/>
</dbReference>
<evidence type="ECO:0000313" key="1">
    <source>
        <dbReference type="EMBL" id="CUU56979.1"/>
    </source>
</evidence>
<dbReference type="EMBL" id="FAOZ01000009">
    <property type="protein sequence ID" value="CUU56979.1"/>
    <property type="molecule type" value="Genomic_DNA"/>
</dbReference>
<dbReference type="InterPro" id="IPR009351">
    <property type="entry name" value="AlkZ-like"/>
</dbReference>
<name>A0A0S4QNF9_9ACTN</name>
<dbReference type="PANTHER" id="PTHR38479">
    <property type="entry name" value="LMO0824 PROTEIN"/>
    <property type="match status" value="1"/>
</dbReference>
<organism evidence="1 2">
    <name type="scientific">Parafrankia irregularis</name>
    <dbReference type="NCBI Taxonomy" id="795642"/>
    <lineage>
        <taxon>Bacteria</taxon>
        <taxon>Bacillati</taxon>
        <taxon>Actinomycetota</taxon>
        <taxon>Actinomycetes</taxon>
        <taxon>Frankiales</taxon>
        <taxon>Frankiaceae</taxon>
        <taxon>Parafrankia</taxon>
    </lineage>
</organism>
<dbReference type="Pfam" id="PF06224">
    <property type="entry name" value="AlkZ-like"/>
    <property type="match status" value="1"/>
</dbReference>
<reference evidence="2" key="1">
    <citation type="submission" date="2015-11" db="EMBL/GenBank/DDBJ databases">
        <authorList>
            <person name="Varghese N."/>
        </authorList>
    </citation>
    <scope>NUCLEOTIDE SEQUENCE [LARGE SCALE GENOMIC DNA]</scope>
    <source>
        <strain evidence="2">DSM 45899</strain>
    </source>
</reference>
<sequence>MVDEVARAEVLAFRAHAQQLDGAAIAPGGAAVLDFGVQDTGPDGGRWALAIRGAGATAGPVPGPGGGGGELATVWTLRGAPHLHRREDLPTVAAATAPYSEADAAKRIFDAARPLRAAGISPLAALDSVAAAMRGLVTGPMAKGEVSARLAELMGPPYLRFCRPCQATHLYEQPFRLAALRAGLELVPGTSPPVLRPIPGLTPAATVPARFDVIRGYLRFLGPAAPKQVAEFLDAPVKEIRARWPADAVEVCVEGEARWILAEDRDRLGHGAVTATRLLGPYDLFLQARDRALLVGDQARAKALWPVLGRPGAVLVGGEVAGLWRPRQTAGKLRLNLTMWRPLTQALRASIDAQAERLAAFRQVRLVGVEAVD</sequence>
<gene>
    <name evidence="1" type="ORF">Ga0074812_109199</name>
</gene>
<protein>
    <submittedName>
        <fullName evidence="1">Winged helix DNA-binding domain-containing protein</fullName>
    </submittedName>
</protein>